<evidence type="ECO:0008006" key="4">
    <source>
        <dbReference type="Google" id="ProtNLM"/>
    </source>
</evidence>
<keyword evidence="1" id="KW-0472">Membrane</keyword>
<keyword evidence="3" id="KW-1185">Reference proteome</keyword>
<evidence type="ECO:0000256" key="1">
    <source>
        <dbReference type="SAM" id="Phobius"/>
    </source>
</evidence>
<feature type="transmembrane region" description="Helical" evidence="1">
    <location>
        <begin position="6"/>
        <end position="27"/>
    </location>
</feature>
<dbReference type="Proteomes" id="UP000187012">
    <property type="component" value="Unassembled WGS sequence"/>
</dbReference>
<name>A0A1N7RVS0_9BURK</name>
<dbReference type="AlphaFoldDB" id="A0A1N7RVS0"/>
<organism evidence="2 3">
    <name type="scientific">Paraburkholderia ribeironis</name>
    <dbReference type="NCBI Taxonomy" id="1247936"/>
    <lineage>
        <taxon>Bacteria</taxon>
        <taxon>Pseudomonadati</taxon>
        <taxon>Pseudomonadota</taxon>
        <taxon>Betaproteobacteria</taxon>
        <taxon>Burkholderiales</taxon>
        <taxon>Burkholderiaceae</taxon>
        <taxon>Paraburkholderia</taxon>
    </lineage>
</organism>
<dbReference type="STRING" id="1247936.BN2475_190117"/>
<sequence>MRVLRLVMVVIMMVLMVVLMVVITAAIGDHDATAQRAAERRCQDDEREDFFHDVAP</sequence>
<protein>
    <recommendedName>
        <fullName evidence="4">Transmembrane protein</fullName>
    </recommendedName>
</protein>
<gene>
    <name evidence="2" type="ORF">BN2475_190117</name>
</gene>
<keyword evidence="1" id="KW-0812">Transmembrane</keyword>
<dbReference type="EMBL" id="CYGX02000019">
    <property type="protein sequence ID" value="SIT39198.1"/>
    <property type="molecule type" value="Genomic_DNA"/>
</dbReference>
<proteinExistence type="predicted"/>
<accession>A0A1N7RVS0</accession>
<reference evidence="2 3" key="1">
    <citation type="submission" date="2016-12" db="EMBL/GenBank/DDBJ databases">
        <authorList>
            <person name="Song W.-J."/>
            <person name="Kurnit D.M."/>
        </authorList>
    </citation>
    <scope>NUCLEOTIDE SEQUENCE [LARGE SCALE GENOMIC DNA]</scope>
    <source>
        <strain evidence="2 3">STM7296</strain>
    </source>
</reference>
<evidence type="ECO:0000313" key="3">
    <source>
        <dbReference type="Proteomes" id="UP000187012"/>
    </source>
</evidence>
<keyword evidence="1" id="KW-1133">Transmembrane helix</keyword>
<evidence type="ECO:0000313" key="2">
    <source>
        <dbReference type="EMBL" id="SIT39198.1"/>
    </source>
</evidence>